<gene>
    <name evidence="2" type="ORF">PAPYR_4872</name>
</gene>
<keyword evidence="1" id="KW-0472">Membrane</keyword>
<dbReference type="Proteomes" id="UP001141327">
    <property type="component" value="Unassembled WGS sequence"/>
</dbReference>
<dbReference type="EMBL" id="JAPMOS010000021">
    <property type="protein sequence ID" value="KAJ4459313.1"/>
    <property type="molecule type" value="Genomic_DNA"/>
</dbReference>
<keyword evidence="1" id="KW-1133">Transmembrane helix</keyword>
<sequence>MLPPLDFSFLLPIFSVIFSSVLLGVTYNWFVLANSRRKVLDEVDEQQKSGNPFAYVFSDLAYFSSEHQRTLPKVSVVMP</sequence>
<protein>
    <recommendedName>
        <fullName evidence="4">ATP synthase F0 subunit 8</fullName>
    </recommendedName>
</protein>
<feature type="transmembrane region" description="Helical" evidence="1">
    <location>
        <begin position="12"/>
        <end position="32"/>
    </location>
</feature>
<evidence type="ECO:0000313" key="2">
    <source>
        <dbReference type="EMBL" id="KAJ4459313.1"/>
    </source>
</evidence>
<organism evidence="2 3">
    <name type="scientific">Paratrimastix pyriformis</name>
    <dbReference type="NCBI Taxonomy" id="342808"/>
    <lineage>
        <taxon>Eukaryota</taxon>
        <taxon>Metamonada</taxon>
        <taxon>Preaxostyla</taxon>
        <taxon>Paratrimastigidae</taxon>
        <taxon>Paratrimastix</taxon>
    </lineage>
</organism>
<evidence type="ECO:0008006" key="4">
    <source>
        <dbReference type="Google" id="ProtNLM"/>
    </source>
</evidence>
<keyword evidence="3" id="KW-1185">Reference proteome</keyword>
<accession>A0ABQ8UJC5</accession>
<reference evidence="2" key="1">
    <citation type="journal article" date="2022" name="bioRxiv">
        <title>Genomics of Preaxostyla Flagellates Illuminates Evolutionary Transitions and the Path Towards Mitochondrial Loss.</title>
        <authorList>
            <person name="Novak L.V.F."/>
            <person name="Treitli S.C."/>
            <person name="Pyrih J."/>
            <person name="Halakuc P."/>
            <person name="Pipaliya S.V."/>
            <person name="Vacek V."/>
            <person name="Brzon O."/>
            <person name="Soukal P."/>
            <person name="Eme L."/>
            <person name="Dacks J.B."/>
            <person name="Karnkowska A."/>
            <person name="Elias M."/>
            <person name="Hampl V."/>
        </authorList>
    </citation>
    <scope>NUCLEOTIDE SEQUENCE</scope>
    <source>
        <strain evidence="2">RCP-MX</strain>
    </source>
</reference>
<evidence type="ECO:0000256" key="1">
    <source>
        <dbReference type="SAM" id="Phobius"/>
    </source>
</evidence>
<comment type="caution">
    <text evidence="2">The sequence shown here is derived from an EMBL/GenBank/DDBJ whole genome shotgun (WGS) entry which is preliminary data.</text>
</comment>
<keyword evidence="1" id="KW-0812">Transmembrane</keyword>
<proteinExistence type="predicted"/>
<evidence type="ECO:0000313" key="3">
    <source>
        <dbReference type="Proteomes" id="UP001141327"/>
    </source>
</evidence>
<name>A0ABQ8UJC5_9EUKA</name>